<dbReference type="PANTHER" id="PTHR43798">
    <property type="entry name" value="MONOACYLGLYCEROL LIPASE"/>
    <property type="match status" value="1"/>
</dbReference>
<name>A0A917WGK4_9RHOB</name>
<sequence>MALDIEPILGRYAHIAIEGVRHRIYWEEAGEGIPLVCLHTAGSDGRQYRAVLNDPNITRHFRVMVFDMPRHGKSSPAPGTVDDDYSLTAAHYVAQIMAFCEAFELDRPVAMGCSIGGRIVLHLARHHPQAFRALIGLQSSAHVDPYYDTGWLDRADVHGGRMCGAFAHSLMAPTSPSEHVDETRWHYMQGGPGIFRGDLHFYRGAEGDIRDELAKIDVAACPLHLLTGEYDFSCRPEDSRALAEALGIEVTIMPDMGHFPMSENPEVFLGYLRPVLETVRAAQAA</sequence>
<dbReference type="Proteomes" id="UP000649829">
    <property type="component" value="Unassembled WGS sequence"/>
</dbReference>
<dbReference type="InterPro" id="IPR029058">
    <property type="entry name" value="AB_hydrolase_fold"/>
</dbReference>
<evidence type="ECO:0000313" key="2">
    <source>
        <dbReference type="EMBL" id="GGM01432.1"/>
    </source>
</evidence>
<comment type="caution">
    <text evidence="2">The sequence shown here is derived from an EMBL/GenBank/DDBJ whole genome shotgun (WGS) entry which is preliminary data.</text>
</comment>
<feature type="domain" description="AB hydrolase-1" evidence="1">
    <location>
        <begin position="34"/>
        <end position="139"/>
    </location>
</feature>
<dbReference type="SUPFAM" id="SSF53474">
    <property type="entry name" value="alpha/beta-Hydrolases"/>
    <property type="match status" value="1"/>
</dbReference>
<proteinExistence type="predicted"/>
<keyword evidence="3" id="KW-1185">Reference proteome</keyword>
<reference evidence="2" key="2">
    <citation type="submission" date="2020-09" db="EMBL/GenBank/DDBJ databases">
        <authorList>
            <person name="Sun Q."/>
            <person name="Zhou Y."/>
        </authorList>
    </citation>
    <scope>NUCLEOTIDE SEQUENCE</scope>
    <source>
        <strain evidence="2">CGMCC 1.6293</strain>
    </source>
</reference>
<dbReference type="Pfam" id="PF00561">
    <property type="entry name" value="Abhydrolase_1"/>
    <property type="match status" value="1"/>
</dbReference>
<dbReference type="InterPro" id="IPR000073">
    <property type="entry name" value="AB_hydrolase_1"/>
</dbReference>
<evidence type="ECO:0000259" key="1">
    <source>
        <dbReference type="Pfam" id="PF00561"/>
    </source>
</evidence>
<evidence type="ECO:0000313" key="3">
    <source>
        <dbReference type="Proteomes" id="UP000649829"/>
    </source>
</evidence>
<organism evidence="2 3">
    <name type="scientific">Pseudooceanicola nanhaiensis</name>
    <dbReference type="NCBI Taxonomy" id="375761"/>
    <lineage>
        <taxon>Bacteria</taxon>
        <taxon>Pseudomonadati</taxon>
        <taxon>Pseudomonadota</taxon>
        <taxon>Alphaproteobacteria</taxon>
        <taxon>Rhodobacterales</taxon>
        <taxon>Paracoccaceae</taxon>
        <taxon>Pseudooceanicola</taxon>
    </lineage>
</organism>
<reference evidence="2" key="1">
    <citation type="journal article" date="2014" name="Int. J. Syst. Evol. Microbiol.">
        <title>Complete genome sequence of Corynebacterium casei LMG S-19264T (=DSM 44701T), isolated from a smear-ripened cheese.</title>
        <authorList>
            <consortium name="US DOE Joint Genome Institute (JGI-PGF)"/>
            <person name="Walter F."/>
            <person name="Albersmeier A."/>
            <person name="Kalinowski J."/>
            <person name="Ruckert C."/>
        </authorList>
    </citation>
    <scope>NUCLEOTIDE SEQUENCE</scope>
    <source>
        <strain evidence="2">CGMCC 1.6293</strain>
    </source>
</reference>
<accession>A0A917WGK4</accession>
<protein>
    <submittedName>
        <fullName evidence="2">Carboxylesterase</fullName>
    </submittedName>
</protein>
<dbReference type="InterPro" id="IPR050266">
    <property type="entry name" value="AB_hydrolase_sf"/>
</dbReference>
<dbReference type="EMBL" id="BMLF01000002">
    <property type="protein sequence ID" value="GGM01432.1"/>
    <property type="molecule type" value="Genomic_DNA"/>
</dbReference>
<gene>
    <name evidence="2" type="ORF">GCM10011534_24120</name>
</gene>
<dbReference type="AlphaFoldDB" id="A0A917WGK4"/>
<dbReference type="Gene3D" id="3.40.50.1820">
    <property type="entry name" value="alpha/beta hydrolase"/>
    <property type="match status" value="1"/>
</dbReference>